<evidence type="ECO:0000313" key="4">
    <source>
        <dbReference type="Proteomes" id="UP000831785"/>
    </source>
</evidence>
<dbReference type="Proteomes" id="UP000831785">
    <property type="component" value="Chromosome"/>
</dbReference>
<dbReference type="PROSITE" id="PS01162">
    <property type="entry name" value="QOR_ZETA_CRYSTAL"/>
    <property type="match status" value="1"/>
</dbReference>
<dbReference type="CDD" id="cd05289">
    <property type="entry name" value="MDR_like_2"/>
    <property type="match status" value="1"/>
</dbReference>
<evidence type="ECO:0000259" key="2">
    <source>
        <dbReference type="SMART" id="SM00829"/>
    </source>
</evidence>
<dbReference type="InterPro" id="IPR013154">
    <property type="entry name" value="ADH-like_N"/>
</dbReference>
<dbReference type="Pfam" id="PF08240">
    <property type="entry name" value="ADH_N"/>
    <property type="match status" value="1"/>
</dbReference>
<dbReference type="InterPro" id="IPR036291">
    <property type="entry name" value="NAD(P)-bd_dom_sf"/>
</dbReference>
<dbReference type="Pfam" id="PF13602">
    <property type="entry name" value="ADH_zinc_N_2"/>
    <property type="match status" value="1"/>
</dbReference>
<dbReference type="PANTHER" id="PTHR11695:SF294">
    <property type="entry name" value="RETICULON-4-INTERACTING PROTEIN 1, MITOCHONDRIAL"/>
    <property type="match status" value="1"/>
</dbReference>
<dbReference type="PANTHER" id="PTHR11695">
    <property type="entry name" value="ALCOHOL DEHYDROGENASE RELATED"/>
    <property type="match status" value="1"/>
</dbReference>
<evidence type="ECO:0000313" key="3">
    <source>
        <dbReference type="EMBL" id="UOQ53541.1"/>
    </source>
</evidence>
<dbReference type="RefSeq" id="WP_244718934.1">
    <property type="nucleotide sequence ID" value="NZ_CP095049.1"/>
</dbReference>
<accession>A0ABY4FA45</accession>
<dbReference type="EMBL" id="CP095049">
    <property type="protein sequence ID" value="UOQ53541.1"/>
    <property type="molecule type" value="Genomic_DNA"/>
</dbReference>
<evidence type="ECO:0000256" key="1">
    <source>
        <dbReference type="ARBA" id="ARBA00023002"/>
    </source>
</evidence>
<gene>
    <name evidence="3" type="ORF">MUN80_01995</name>
</gene>
<feature type="domain" description="Enoyl reductase (ER)" evidence="2">
    <location>
        <begin position="28"/>
        <end position="327"/>
    </location>
</feature>
<dbReference type="Gene3D" id="3.90.180.10">
    <property type="entry name" value="Medium-chain alcohol dehydrogenases, catalytic domain"/>
    <property type="match status" value="1"/>
</dbReference>
<dbReference type="InterPro" id="IPR011032">
    <property type="entry name" value="GroES-like_sf"/>
</dbReference>
<dbReference type="SMART" id="SM00829">
    <property type="entry name" value="PKS_ER"/>
    <property type="match status" value="1"/>
</dbReference>
<dbReference type="InterPro" id="IPR020843">
    <property type="entry name" value="ER"/>
</dbReference>
<dbReference type="InterPro" id="IPR002364">
    <property type="entry name" value="Quin_OxRdtase/zeta-crystal_CS"/>
</dbReference>
<keyword evidence="4" id="KW-1185">Reference proteome</keyword>
<dbReference type="SUPFAM" id="SSF50129">
    <property type="entry name" value="GroES-like"/>
    <property type="match status" value="1"/>
</dbReference>
<sequence length="329" mass="34507">MQPHPTFASFFNYTSFNMKAFILTEPTGPRGLRLTELPTPTPAATDVLLRVQALSVNPVDAKSTEGKAMYGRFKDEQPLILGWDVAGTVEAVGAAVTSLRPGDEVFGMINFPGHARAYAEYVAAPAAHLVRKPATTSTTDAAAATLAALTAWQALVSQANLQAGQRVLIHAAAGGVGHYAVQLAKHLGAYVIGTASAAKRDFALSLGADEVIDYQAQAFEQALEPVDVVLDCLSGETQLRSLEVLKPGGTLVSILGLTPDTPARAEQRGVTAKAMLVDSNQPGMQEVADLLASGALRSHVSLTVPFAELPKALEQILTGSTQGKVVITL</sequence>
<dbReference type="Gene3D" id="3.40.50.720">
    <property type="entry name" value="NAD(P)-binding Rossmann-like Domain"/>
    <property type="match status" value="1"/>
</dbReference>
<organism evidence="3 4">
    <name type="scientific">Hymenobacter cellulosivorans</name>
    <dbReference type="NCBI Taxonomy" id="2932249"/>
    <lineage>
        <taxon>Bacteria</taxon>
        <taxon>Pseudomonadati</taxon>
        <taxon>Bacteroidota</taxon>
        <taxon>Cytophagia</taxon>
        <taxon>Cytophagales</taxon>
        <taxon>Hymenobacteraceae</taxon>
        <taxon>Hymenobacter</taxon>
    </lineage>
</organism>
<keyword evidence="1" id="KW-0560">Oxidoreductase</keyword>
<reference evidence="3 4" key="1">
    <citation type="submission" date="2022-04" db="EMBL/GenBank/DDBJ databases">
        <title>Hymenobacter sp. isolated from the air.</title>
        <authorList>
            <person name="Won M."/>
            <person name="Lee C.-M."/>
            <person name="Woen H.-Y."/>
            <person name="Kwon S.-W."/>
        </authorList>
    </citation>
    <scope>NUCLEOTIDE SEQUENCE [LARGE SCALE GENOMIC DNA]</scope>
    <source>
        <strain evidence="4">5116 S-27</strain>
    </source>
</reference>
<protein>
    <submittedName>
        <fullName evidence="3">NADP-dependent oxidoreductase</fullName>
    </submittedName>
</protein>
<dbReference type="SUPFAM" id="SSF51735">
    <property type="entry name" value="NAD(P)-binding Rossmann-fold domains"/>
    <property type="match status" value="1"/>
</dbReference>
<dbReference type="InterPro" id="IPR050700">
    <property type="entry name" value="YIM1/Zinc_Alcohol_DH_Fams"/>
</dbReference>
<proteinExistence type="predicted"/>
<name>A0ABY4FA45_9BACT</name>